<keyword evidence="6" id="KW-0489">Methyltransferase</keyword>
<sequence length="157" mass="17229">MSEHRDIPGVIAPPPLIYVGFLLAGWGTGQMFDVPGLGLPDLWRRGLAVTGLVIGFGLEAMAAGLFRKARTAVQPWKPSTALVTGGIYRLTRNPIYVGMAIIYAGMAIGMDSPSALILLLPCLLVIDRFVIAREELYLQARFGPAYLGYRQEVRRWL</sequence>
<dbReference type="PANTHER" id="PTHR12714">
    <property type="entry name" value="PROTEIN-S ISOPRENYLCYSTEINE O-METHYLTRANSFERASE"/>
    <property type="match status" value="1"/>
</dbReference>
<reference evidence="6 7" key="1">
    <citation type="submission" date="2020-08" db="EMBL/GenBank/DDBJ databases">
        <title>Genomic Encyclopedia of Type Strains, Phase IV (KMG-IV): sequencing the most valuable type-strain genomes for metagenomic binning, comparative biology and taxonomic classification.</title>
        <authorList>
            <person name="Goeker M."/>
        </authorList>
    </citation>
    <scope>NUCLEOTIDE SEQUENCE [LARGE SCALE GENOMIC DNA]</scope>
    <source>
        <strain evidence="6 7">DSM 4737</strain>
    </source>
</reference>
<dbReference type="GO" id="GO:0032259">
    <property type="term" value="P:methylation"/>
    <property type="evidence" value="ECO:0007669"/>
    <property type="project" value="UniProtKB-KW"/>
</dbReference>
<keyword evidence="2 5" id="KW-0812">Transmembrane</keyword>
<dbReference type="Pfam" id="PF04191">
    <property type="entry name" value="PEMT"/>
    <property type="match status" value="1"/>
</dbReference>
<evidence type="ECO:0000256" key="3">
    <source>
        <dbReference type="ARBA" id="ARBA00022989"/>
    </source>
</evidence>
<evidence type="ECO:0000256" key="4">
    <source>
        <dbReference type="ARBA" id="ARBA00023136"/>
    </source>
</evidence>
<dbReference type="PANTHER" id="PTHR12714:SF24">
    <property type="entry name" value="SLR1182 PROTEIN"/>
    <property type="match status" value="1"/>
</dbReference>
<feature type="transmembrane region" description="Helical" evidence="5">
    <location>
        <begin position="87"/>
        <end position="108"/>
    </location>
</feature>
<dbReference type="AlphaFoldDB" id="A0A7W9CGE8"/>
<feature type="transmembrane region" description="Helical" evidence="5">
    <location>
        <begin position="114"/>
        <end position="131"/>
    </location>
</feature>
<organism evidence="6 7">
    <name type="scientific">Brevundimonas variabilis</name>
    <dbReference type="NCBI Taxonomy" id="74312"/>
    <lineage>
        <taxon>Bacteria</taxon>
        <taxon>Pseudomonadati</taxon>
        <taxon>Pseudomonadota</taxon>
        <taxon>Alphaproteobacteria</taxon>
        <taxon>Caulobacterales</taxon>
        <taxon>Caulobacteraceae</taxon>
        <taxon>Brevundimonas</taxon>
    </lineage>
</organism>
<protein>
    <submittedName>
        <fullName evidence="6">Protein-S-isoprenylcysteine O-methyltransferase Ste14</fullName>
    </submittedName>
</protein>
<dbReference type="EMBL" id="JACHOR010000001">
    <property type="protein sequence ID" value="MBB5744737.1"/>
    <property type="molecule type" value="Genomic_DNA"/>
</dbReference>
<evidence type="ECO:0000313" key="7">
    <source>
        <dbReference type="Proteomes" id="UP000545037"/>
    </source>
</evidence>
<dbReference type="RefSeq" id="WP_343060277.1">
    <property type="nucleotide sequence ID" value="NZ_JACHOR010000001.1"/>
</dbReference>
<dbReference type="InterPro" id="IPR007318">
    <property type="entry name" value="Phopholipid_MeTrfase"/>
</dbReference>
<dbReference type="Proteomes" id="UP000545037">
    <property type="component" value="Unassembled WGS sequence"/>
</dbReference>
<evidence type="ECO:0000256" key="5">
    <source>
        <dbReference type="SAM" id="Phobius"/>
    </source>
</evidence>
<dbReference type="GO" id="GO:0012505">
    <property type="term" value="C:endomembrane system"/>
    <property type="evidence" value="ECO:0007669"/>
    <property type="project" value="UniProtKB-SubCell"/>
</dbReference>
<keyword evidence="7" id="KW-1185">Reference proteome</keyword>
<dbReference type="GO" id="GO:0008168">
    <property type="term" value="F:methyltransferase activity"/>
    <property type="evidence" value="ECO:0007669"/>
    <property type="project" value="UniProtKB-KW"/>
</dbReference>
<keyword evidence="3 5" id="KW-1133">Transmembrane helix</keyword>
<dbReference type="Gene3D" id="1.20.120.1630">
    <property type="match status" value="1"/>
</dbReference>
<comment type="caution">
    <text evidence="6">The sequence shown here is derived from an EMBL/GenBank/DDBJ whole genome shotgun (WGS) entry which is preliminary data.</text>
</comment>
<comment type="subcellular location">
    <subcellularLocation>
        <location evidence="1">Endomembrane system</location>
        <topology evidence="1">Multi-pass membrane protein</topology>
    </subcellularLocation>
</comment>
<evidence type="ECO:0000313" key="6">
    <source>
        <dbReference type="EMBL" id="MBB5744737.1"/>
    </source>
</evidence>
<proteinExistence type="predicted"/>
<feature type="transmembrane region" description="Helical" evidence="5">
    <location>
        <begin position="46"/>
        <end position="66"/>
    </location>
</feature>
<evidence type="ECO:0000256" key="1">
    <source>
        <dbReference type="ARBA" id="ARBA00004127"/>
    </source>
</evidence>
<feature type="transmembrane region" description="Helical" evidence="5">
    <location>
        <begin position="7"/>
        <end position="26"/>
    </location>
</feature>
<evidence type="ECO:0000256" key="2">
    <source>
        <dbReference type="ARBA" id="ARBA00022692"/>
    </source>
</evidence>
<name>A0A7W9CGE8_9CAUL</name>
<keyword evidence="6" id="KW-0808">Transferase</keyword>
<accession>A0A7W9CGE8</accession>
<gene>
    <name evidence="6" type="ORF">GGR13_000309</name>
</gene>
<keyword evidence="4 5" id="KW-0472">Membrane</keyword>